<name>A0A1N6TSJ1_9GAMM</name>
<feature type="transmembrane region" description="Helical" evidence="9">
    <location>
        <begin position="24"/>
        <end position="42"/>
    </location>
</feature>
<evidence type="ECO:0000256" key="1">
    <source>
        <dbReference type="ARBA" id="ARBA00004401"/>
    </source>
</evidence>
<dbReference type="PIRSF" id="PIRSF006170">
    <property type="entry name" value="YfgM"/>
    <property type="match status" value="1"/>
</dbReference>
<dbReference type="eggNOG" id="COG2976">
    <property type="taxonomic scope" value="Bacteria"/>
</dbReference>
<dbReference type="GO" id="GO:0005886">
    <property type="term" value="C:plasma membrane"/>
    <property type="evidence" value="ECO:0007669"/>
    <property type="project" value="UniProtKB-SubCell"/>
</dbReference>
<keyword evidence="12" id="KW-1185">Reference proteome</keyword>
<keyword evidence="2" id="KW-1003">Cell membrane</keyword>
<organism evidence="11 12">
    <name type="scientific">Marinobacterium stanieri</name>
    <dbReference type="NCBI Taxonomy" id="49186"/>
    <lineage>
        <taxon>Bacteria</taxon>
        <taxon>Pseudomonadati</taxon>
        <taxon>Pseudomonadota</taxon>
        <taxon>Gammaproteobacteria</taxon>
        <taxon>Oceanospirillales</taxon>
        <taxon>Oceanospirillaceae</taxon>
        <taxon>Marinobacterium</taxon>
    </lineage>
</organism>
<proteinExistence type="inferred from homology"/>
<evidence type="ECO:0000256" key="4">
    <source>
        <dbReference type="ARBA" id="ARBA00022989"/>
    </source>
</evidence>
<feature type="domain" description="Ancillary SecYEG translocon subunit/Cell division coordinator CpoB TPR" evidence="10">
    <location>
        <begin position="15"/>
        <end position="214"/>
    </location>
</feature>
<dbReference type="PANTHER" id="PTHR38035">
    <property type="entry name" value="UPF0070 PROTEIN YFGM"/>
    <property type="match status" value="1"/>
</dbReference>
<dbReference type="PANTHER" id="PTHR38035:SF1">
    <property type="entry name" value="ANCILLARY SECYEG TRANSLOCON SUBUNIT"/>
    <property type="match status" value="1"/>
</dbReference>
<evidence type="ECO:0000256" key="5">
    <source>
        <dbReference type="ARBA" id="ARBA00023136"/>
    </source>
</evidence>
<dbReference type="Pfam" id="PF09976">
    <property type="entry name" value="TPR_21"/>
    <property type="match status" value="1"/>
</dbReference>
<accession>A0A1N6TSJ1</accession>
<evidence type="ECO:0000259" key="10">
    <source>
        <dbReference type="Pfam" id="PF09976"/>
    </source>
</evidence>
<keyword evidence="5 9" id="KW-0472">Membrane</keyword>
<comment type="similarity">
    <text evidence="7">Belongs to the YfgM family.</text>
</comment>
<dbReference type="STRING" id="49186.SAMN05421647_1063"/>
<evidence type="ECO:0000256" key="7">
    <source>
        <dbReference type="ARBA" id="ARBA00024197"/>
    </source>
</evidence>
<dbReference type="InterPro" id="IPR011990">
    <property type="entry name" value="TPR-like_helical_dom_sf"/>
</dbReference>
<gene>
    <name evidence="11" type="ORF">SAMN05421647_1063</name>
</gene>
<evidence type="ECO:0000256" key="6">
    <source>
        <dbReference type="ARBA" id="ARBA00023186"/>
    </source>
</evidence>
<dbReference type="RefSeq" id="WP_076463204.1">
    <property type="nucleotide sequence ID" value="NZ_FTMN01000006.1"/>
</dbReference>
<dbReference type="InterPro" id="IPR026039">
    <property type="entry name" value="YfgM"/>
</dbReference>
<evidence type="ECO:0000256" key="2">
    <source>
        <dbReference type="ARBA" id="ARBA00022475"/>
    </source>
</evidence>
<protein>
    <recommendedName>
        <fullName evidence="8">Ancillary SecYEG translocon subunit</fullName>
    </recommendedName>
</protein>
<reference evidence="11 12" key="1">
    <citation type="submission" date="2017-01" db="EMBL/GenBank/DDBJ databases">
        <authorList>
            <person name="Mah S.A."/>
            <person name="Swanson W.J."/>
            <person name="Moy G.W."/>
            <person name="Vacquier V.D."/>
        </authorList>
    </citation>
    <scope>NUCLEOTIDE SEQUENCE [LARGE SCALE GENOMIC DNA]</scope>
    <source>
        <strain evidence="11 12">DSM 7027</strain>
    </source>
</reference>
<dbReference type="GO" id="GO:0044877">
    <property type="term" value="F:protein-containing complex binding"/>
    <property type="evidence" value="ECO:0007669"/>
    <property type="project" value="InterPro"/>
</dbReference>
<evidence type="ECO:0000256" key="8">
    <source>
        <dbReference type="ARBA" id="ARBA00024235"/>
    </source>
</evidence>
<evidence type="ECO:0000313" key="11">
    <source>
        <dbReference type="EMBL" id="SIQ56274.1"/>
    </source>
</evidence>
<evidence type="ECO:0000313" key="12">
    <source>
        <dbReference type="Proteomes" id="UP000186895"/>
    </source>
</evidence>
<evidence type="ECO:0000256" key="3">
    <source>
        <dbReference type="ARBA" id="ARBA00022692"/>
    </source>
</evidence>
<dbReference type="Proteomes" id="UP000186895">
    <property type="component" value="Unassembled WGS sequence"/>
</dbReference>
<dbReference type="InterPro" id="IPR018704">
    <property type="entry name" value="SecYEG/CpoB_TPR"/>
</dbReference>
<sequence length="219" mass="23685">MAELRTEEEQINALKNWWNENGKSLVLGVAAAIALVVGWQAWQTRQEQQAAAASVLYQNLSEAVQLASVQADDSQYATAKHLAEQLKQEHEGTAYARFAALALAAAAVRQEDYAQASTELDWAIAAADETDDISRVATLRKAALLQQQSEEQAAVTLLKSLDAGTFEAERQELLGDVLKAQGQNEQAFAAYEAALEAAGGEQLRPLLKMKRDDLVGASS</sequence>
<keyword evidence="4 9" id="KW-1133">Transmembrane helix</keyword>
<dbReference type="AlphaFoldDB" id="A0A1N6TSJ1"/>
<keyword evidence="6" id="KW-0143">Chaperone</keyword>
<keyword evidence="3 9" id="KW-0812">Transmembrane</keyword>
<comment type="subcellular location">
    <subcellularLocation>
        <location evidence="1">Cell membrane</location>
        <topology evidence="1">Single-pass type II membrane protein</topology>
    </subcellularLocation>
</comment>
<dbReference type="Gene3D" id="1.25.40.10">
    <property type="entry name" value="Tetratricopeptide repeat domain"/>
    <property type="match status" value="1"/>
</dbReference>
<dbReference type="EMBL" id="FTMN01000006">
    <property type="protein sequence ID" value="SIQ56274.1"/>
    <property type="molecule type" value="Genomic_DNA"/>
</dbReference>
<evidence type="ECO:0000256" key="9">
    <source>
        <dbReference type="SAM" id="Phobius"/>
    </source>
</evidence>